<feature type="domain" description="Tetratricopeptide repeat protein 21A/21B second ARM" evidence="1">
    <location>
        <begin position="1"/>
        <end position="35"/>
    </location>
</feature>
<name>A0A183EI02_9BILA</name>
<evidence type="ECO:0000313" key="3">
    <source>
        <dbReference type="EMBL" id="VDN36558.1"/>
    </source>
</evidence>
<dbReference type="OrthoDB" id="5855406at2759"/>
<dbReference type="GO" id="GO:0035721">
    <property type="term" value="P:intraciliary retrograde transport"/>
    <property type="evidence" value="ECO:0007669"/>
    <property type="project" value="TreeGrafter"/>
</dbReference>
<dbReference type="GO" id="GO:0061512">
    <property type="term" value="P:protein localization to cilium"/>
    <property type="evidence" value="ECO:0007669"/>
    <property type="project" value="TreeGrafter"/>
</dbReference>
<reference evidence="2 4" key="2">
    <citation type="submission" date="2018-11" db="EMBL/GenBank/DDBJ databases">
        <authorList>
            <consortium name="Pathogen Informatics"/>
        </authorList>
    </citation>
    <scope>NUCLEOTIDE SEQUENCE [LARGE SCALE GENOMIC DNA]</scope>
</reference>
<evidence type="ECO:0000259" key="1">
    <source>
        <dbReference type="Pfam" id="PF25060"/>
    </source>
</evidence>
<dbReference type="InterPro" id="IPR040364">
    <property type="entry name" value="TTC21A/TTC21B"/>
</dbReference>
<reference evidence="5 6" key="1">
    <citation type="submission" date="2016-06" db="UniProtKB">
        <authorList>
            <consortium name="WormBaseParasite"/>
        </authorList>
    </citation>
    <scope>IDENTIFICATION</scope>
</reference>
<dbReference type="WBParaSite" id="GPUH_0002061801-mRNA-1">
    <property type="protein sequence ID" value="GPUH_0002061801-mRNA-1"/>
    <property type="gene ID" value="GPUH_0002061801"/>
</dbReference>
<evidence type="ECO:0000313" key="5">
    <source>
        <dbReference type="WBParaSite" id="GPUH_0002061801-mRNA-1"/>
    </source>
</evidence>
<protein>
    <submittedName>
        <fullName evidence="5 6">TPR_REGION domain-containing protein</fullName>
    </submittedName>
</protein>
<gene>
    <name evidence="2" type="ORF">GPUH_LOCUS20594</name>
    <name evidence="3" type="ORF">GPUH_LOCUS20682</name>
</gene>
<accession>A0A183EI02</accession>
<dbReference type="GO" id="GO:0005929">
    <property type="term" value="C:cilium"/>
    <property type="evidence" value="ECO:0007669"/>
    <property type="project" value="GOC"/>
</dbReference>
<dbReference type="Pfam" id="PF25060">
    <property type="entry name" value="ARM_TT21_2nd"/>
    <property type="match status" value="1"/>
</dbReference>
<evidence type="ECO:0000313" key="6">
    <source>
        <dbReference type="WBParaSite" id="GPUH_0002070701-mRNA-1"/>
    </source>
</evidence>
<organism evidence="5">
    <name type="scientific">Gongylonema pulchrum</name>
    <dbReference type="NCBI Taxonomy" id="637853"/>
    <lineage>
        <taxon>Eukaryota</taxon>
        <taxon>Metazoa</taxon>
        <taxon>Ecdysozoa</taxon>
        <taxon>Nematoda</taxon>
        <taxon>Chromadorea</taxon>
        <taxon>Rhabditida</taxon>
        <taxon>Spirurina</taxon>
        <taxon>Spiruromorpha</taxon>
        <taxon>Spiruroidea</taxon>
        <taxon>Gongylonematidae</taxon>
        <taxon>Gongylonema</taxon>
    </lineage>
</organism>
<sequence length="131" mass="15411">MDFTEAERLLRKCMDKDDCPAEAYLLMAQVHLHKNNYEESRKSLDVGLSYNFKVREHPLYHLIRAKLLKQSKQIDASIQTLQKAIELPSFKAEQSKKREKLELVDTDRIAIYLELMDSYQQLNQVVCFSKC</sequence>
<dbReference type="GO" id="GO:0030991">
    <property type="term" value="C:intraciliary transport particle A"/>
    <property type="evidence" value="ECO:0007669"/>
    <property type="project" value="TreeGrafter"/>
</dbReference>
<dbReference type="EMBL" id="UYRT01090732">
    <property type="protein sequence ID" value="VDN36373.1"/>
    <property type="molecule type" value="Genomic_DNA"/>
</dbReference>
<dbReference type="WBParaSite" id="GPUH_0002070701-mRNA-1">
    <property type="protein sequence ID" value="GPUH_0002070701-mRNA-1"/>
    <property type="gene ID" value="GPUH_0002070701"/>
</dbReference>
<dbReference type="InterPro" id="IPR011990">
    <property type="entry name" value="TPR-like_helical_dom_sf"/>
</dbReference>
<dbReference type="Pfam" id="PF25058">
    <property type="entry name" value="ARM_TT21"/>
    <property type="match status" value="1"/>
</dbReference>
<dbReference type="AlphaFoldDB" id="A0A183EI02"/>
<dbReference type="Proteomes" id="UP000271098">
    <property type="component" value="Unassembled WGS sequence"/>
</dbReference>
<evidence type="ECO:0000313" key="2">
    <source>
        <dbReference type="EMBL" id="VDN36373.1"/>
    </source>
</evidence>
<dbReference type="EMBL" id="UYRT01090882">
    <property type="protein sequence ID" value="VDN36558.1"/>
    <property type="molecule type" value="Genomic_DNA"/>
</dbReference>
<evidence type="ECO:0000313" key="4">
    <source>
        <dbReference type="Proteomes" id="UP000271098"/>
    </source>
</evidence>
<dbReference type="PANTHER" id="PTHR14699">
    <property type="entry name" value="STI2 PROTEIN-RELATED"/>
    <property type="match status" value="1"/>
</dbReference>
<dbReference type="PANTHER" id="PTHR14699:SF0">
    <property type="entry name" value="TETRATRICOPEPTIDE REPEAT PROTEIN 21 HOMOLOG"/>
    <property type="match status" value="1"/>
</dbReference>
<keyword evidence="4" id="KW-1185">Reference proteome</keyword>
<proteinExistence type="predicted"/>
<dbReference type="SUPFAM" id="SSF48452">
    <property type="entry name" value="TPR-like"/>
    <property type="match status" value="1"/>
</dbReference>
<dbReference type="InterPro" id="IPR056832">
    <property type="entry name" value="ARM_TT21_2nd"/>
</dbReference>
<dbReference type="Gene3D" id="1.25.40.10">
    <property type="entry name" value="Tetratricopeptide repeat domain"/>
    <property type="match status" value="1"/>
</dbReference>